<accession>R0MK34</accession>
<name>R0MK34_NOSB1</name>
<organism evidence="1 2">
    <name type="scientific">Nosema bombycis (strain CQ1 / CVCC 102059)</name>
    <name type="common">Microsporidian parasite</name>
    <name type="synonym">Pebrine of silkworm</name>
    <dbReference type="NCBI Taxonomy" id="578461"/>
    <lineage>
        <taxon>Eukaryota</taxon>
        <taxon>Fungi</taxon>
        <taxon>Fungi incertae sedis</taxon>
        <taxon>Microsporidia</taxon>
        <taxon>Nosematidae</taxon>
        <taxon>Nosema</taxon>
    </lineage>
</organism>
<dbReference type="AlphaFoldDB" id="R0MK34"/>
<dbReference type="HOGENOM" id="CLU_085446_0_0_1"/>
<protein>
    <submittedName>
        <fullName evidence="1">Uncharacterized protein</fullName>
    </submittedName>
</protein>
<proteinExistence type="predicted"/>
<dbReference type="EMBL" id="KB908930">
    <property type="protein sequence ID" value="EOB14600.1"/>
    <property type="molecule type" value="Genomic_DNA"/>
</dbReference>
<dbReference type="Proteomes" id="UP000016927">
    <property type="component" value="Unassembled WGS sequence"/>
</dbReference>
<sequence length="281" mass="33039">MHLLIKFCLIMTATENIQTISSLISINSSKSKRYGLLSQQNILKNIKNRIDFDSIMLEKTTTIGWNRNSLENKTNDTTNNLFEILNSVDGNYCFNLPNIEFYKECFDERLLSKIFRNKDDTDVMNVVYFFIFSKIILEKFSVKGIIRYLGREKRNIVIAKKIFKVFECTKRILISHRSRFSTLQIIKENVSAWNLNDSEENKILDYALLLIKSMLLNVNLTLITKLNFRLEKFYEFGLEEFKIDVFTINKKNNIVKVTINLSTFIISHIIVMIEQIYDDCV</sequence>
<evidence type="ECO:0000313" key="1">
    <source>
        <dbReference type="EMBL" id="EOB14600.1"/>
    </source>
</evidence>
<reference evidence="1 2" key="1">
    <citation type="journal article" date="2013" name="BMC Genomics">
        <title>Comparative genomics of parasitic silkworm microsporidia reveal an association between genome expansion and host adaptation.</title>
        <authorList>
            <person name="Pan G."/>
            <person name="Xu J."/>
            <person name="Li T."/>
            <person name="Xia Q."/>
            <person name="Liu S.L."/>
            <person name="Zhang G."/>
            <person name="Li S."/>
            <person name="Li C."/>
            <person name="Liu H."/>
            <person name="Yang L."/>
            <person name="Liu T."/>
            <person name="Zhang X."/>
            <person name="Wu Z."/>
            <person name="Fan W."/>
            <person name="Dang X."/>
            <person name="Xiang H."/>
            <person name="Tao M."/>
            <person name="Li Y."/>
            <person name="Hu J."/>
            <person name="Li Z."/>
            <person name="Lin L."/>
            <person name="Luo J."/>
            <person name="Geng L."/>
            <person name="Wang L."/>
            <person name="Long M."/>
            <person name="Wan Y."/>
            <person name="He N."/>
            <person name="Zhang Z."/>
            <person name="Lu C."/>
            <person name="Keeling P.J."/>
            <person name="Wang J."/>
            <person name="Xiang Z."/>
            <person name="Zhou Z."/>
        </authorList>
    </citation>
    <scope>NUCLEOTIDE SEQUENCE [LARGE SCALE GENOMIC DNA]</scope>
    <source>
        <strain evidence="2">CQ1 / CVCC 102059</strain>
    </source>
</reference>
<keyword evidence="2" id="KW-1185">Reference proteome</keyword>
<gene>
    <name evidence="1" type="ORF">NBO_22g0002</name>
</gene>
<evidence type="ECO:0000313" key="2">
    <source>
        <dbReference type="Proteomes" id="UP000016927"/>
    </source>
</evidence>
<dbReference type="VEuPathDB" id="MicrosporidiaDB:NBO_22g0002"/>